<dbReference type="PRINTS" id="PR00421">
    <property type="entry name" value="THIOREDOXIN"/>
</dbReference>
<reference evidence="4 5" key="1">
    <citation type="submission" date="2024-10" db="EMBL/GenBank/DDBJ databases">
        <title>Updated reference genomes for cyclostephanoid diatoms.</title>
        <authorList>
            <person name="Roberts W.R."/>
            <person name="Alverson A.J."/>
        </authorList>
    </citation>
    <scope>NUCLEOTIDE SEQUENCE [LARGE SCALE GENOMIC DNA]</scope>
    <source>
        <strain evidence="4 5">AJA228-03</strain>
    </source>
</reference>
<keyword evidence="5" id="KW-1185">Reference proteome</keyword>
<name>A0ABD3SPR9_9STRA</name>
<keyword evidence="2" id="KW-0812">Transmembrane</keyword>
<proteinExistence type="predicted"/>
<gene>
    <name evidence="4" type="ORF">ACHAXA_010505</name>
</gene>
<dbReference type="PROSITE" id="PS00194">
    <property type="entry name" value="THIOREDOXIN_1"/>
    <property type="match status" value="1"/>
</dbReference>
<organism evidence="4 5">
    <name type="scientific">Cyclostephanos tholiformis</name>
    <dbReference type="NCBI Taxonomy" id="382380"/>
    <lineage>
        <taxon>Eukaryota</taxon>
        <taxon>Sar</taxon>
        <taxon>Stramenopiles</taxon>
        <taxon>Ochrophyta</taxon>
        <taxon>Bacillariophyta</taxon>
        <taxon>Coscinodiscophyceae</taxon>
        <taxon>Thalassiosirophycidae</taxon>
        <taxon>Stephanodiscales</taxon>
        <taxon>Stephanodiscaceae</taxon>
        <taxon>Cyclostephanos</taxon>
    </lineage>
</organism>
<feature type="non-terminal residue" evidence="4">
    <location>
        <position position="1"/>
    </location>
</feature>
<keyword evidence="1" id="KW-1015">Disulfide bond</keyword>
<keyword evidence="2" id="KW-1133">Transmembrane helix</keyword>
<evidence type="ECO:0000256" key="1">
    <source>
        <dbReference type="ARBA" id="ARBA00023157"/>
    </source>
</evidence>
<evidence type="ECO:0000256" key="2">
    <source>
        <dbReference type="SAM" id="Phobius"/>
    </source>
</evidence>
<protein>
    <recommendedName>
        <fullName evidence="3">Thioredoxin domain-containing protein</fullName>
    </recommendedName>
</protein>
<dbReference type="AlphaFoldDB" id="A0ABD3SPR9"/>
<dbReference type="CDD" id="cd02947">
    <property type="entry name" value="TRX_family"/>
    <property type="match status" value="1"/>
</dbReference>
<dbReference type="Gene3D" id="3.40.30.10">
    <property type="entry name" value="Glutaredoxin"/>
    <property type="match status" value="1"/>
</dbReference>
<dbReference type="Pfam" id="PF00085">
    <property type="entry name" value="Thioredoxin"/>
    <property type="match status" value="1"/>
</dbReference>
<evidence type="ECO:0000313" key="5">
    <source>
        <dbReference type="Proteomes" id="UP001530377"/>
    </source>
</evidence>
<dbReference type="PROSITE" id="PS51352">
    <property type="entry name" value="THIOREDOXIN_2"/>
    <property type="match status" value="1"/>
</dbReference>
<accession>A0ABD3SPR9</accession>
<dbReference type="PANTHER" id="PTHR46115">
    <property type="entry name" value="THIOREDOXIN-LIKE PROTEIN 1"/>
    <property type="match status" value="1"/>
</dbReference>
<dbReference type="Proteomes" id="UP001530377">
    <property type="component" value="Unassembled WGS sequence"/>
</dbReference>
<feature type="transmembrane region" description="Helical" evidence="2">
    <location>
        <begin position="20"/>
        <end position="47"/>
    </location>
</feature>
<dbReference type="SUPFAM" id="SSF52833">
    <property type="entry name" value="Thioredoxin-like"/>
    <property type="match status" value="1"/>
</dbReference>
<dbReference type="InterPro" id="IPR017937">
    <property type="entry name" value="Thioredoxin_CS"/>
</dbReference>
<keyword evidence="2" id="KW-0472">Membrane</keyword>
<dbReference type="InterPro" id="IPR013766">
    <property type="entry name" value="Thioredoxin_domain"/>
</dbReference>
<feature type="domain" description="Thioredoxin" evidence="3">
    <location>
        <begin position="37"/>
        <end position="173"/>
    </location>
</feature>
<comment type="caution">
    <text evidence="4">The sequence shown here is derived from an EMBL/GenBank/DDBJ whole genome shotgun (WGS) entry which is preliminary data.</text>
</comment>
<dbReference type="InterPro" id="IPR036249">
    <property type="entry name" value="Thioredoxin-like_sf"/>
</dbReference>
<evidence type="ECO:0000313" key="4">
    <source>
        <dbReference type="EMBL" id="KAL3826580.1"/>
    </source>
</evidence>
<evidence type="ECO:0000259" key="3">
    <source>
        <dbReference type="PROSITE" id="PS51352"/>
    </source>
</evidence>
<sequence>GSTKPCSATTIFLDPLSSEYLSLVIMTRSLLIFAVAAAASTAAMAFVAPPSMPVRAIAVPSQPLMAVLDVDSEAEFDKKISSAGSALVIIDYSTTWCGPCKVIAPKFDQLSEAYPDSVFIKVIGDATPDASKLMKREGVRSVPSFHYFKNGEKVDVVNGANAEAIEAAIKKHA</sequence>
<dbReference type="EMBL" id="JALLPB020000018">
    <property type="protein sequence ID" value="KAL3826580.1"/>
    <property type="molecule type" value="Genomic_DNA"/>
</dbReference>